<dbReference type="InterPro" id="IPR020904">
    <property type="entry name" value="Sc_DH/Rdtase_CS"/>
</dbReference>
<dbReference type="InterPro" id="IPR036291">
    <property type="entry name" value="NAD(P)-bd_dom_sf"/>
</dbReference>
<dbReference type="PANTHER" id="PTHR43115:SF4">
    <property type="entry name" value="DEHYDROGENASE_REDUCTASE SDR FAMILY MEMBER 11"/>
    <property type="match status" value="1"/>
</dbReference>
<evidence type="ECO:0000256" key="3">
    <source>
        <dbReference type="RuleBase" id="RU000363"/>
    </source>
</evidence>
<dbReference type="PROSITE" id="PS00061">
    <property type="entry name" value="ADH_SHORT"/>
    <property type="match status" value="1"/>
</dbReference>
<dbReference type="PANTHER" id="PTHR43115">
    <property type="entry name" value="DEHYDROGENASE/REDUCTASE SDR FAMILY MEMBER 11"/>
    <property type="match status" value="1"/>
</dbReference>
<dbReference type="SUPFAM" id="SSF51735">
    <property type="entry name" value="NAD(P)-binding Rossmann-fold domains"/>
    <property type="match status" value="1"/>
</dbReference>
<dbReference type="Proteomes" id="UP000182332">
    <property type="component" value="Unassembled WGS sequence"/>
</dbReference>
<keyword evidence="2" id="KW-0560">Oxidoreductase</keyword>
<accession>A0A1I0EQW3</accession>
<evidence type="ECO:0000256" key="1">
    <source>
        <dbReference type="ARBA" id="ARBA00006484"/>
    </source>
</evidence>
<gene>
    <name evidence="4" type="ORF">SAMN05216197_11494</name>
</gene>
<evidence type="ECO:0000313" key="4">
    <source>
        <dbReference type="EMBL" id="SET47708.1"/>
    </source>
</evidence>
<dbReference type="InterPro" id="IPR002347">
    <property type="entry name" value="SDR_fam"/>
</dbReference>
<comment type="similarity">
    <text evidence="1 3">Belongs to the short-chain dehydrogenases/reductases (SDR) family.</text>
</comment>
<organism evidence="4 5">
    <name type="scientific">Pseudomonas graminis</name>
    <dbReference type="NCBI Taxonomy" id="158627"/>
    <lineage>
        <taxon>Bacteria</taxon>
        <taxon>Pseudomonadati</taxon>
        <taxon>Pseudomonadota</taxon>
        <taxon>Gammaproteobacteria</taxon>
        <taxon>Pseudomonadales</taxon>
        <taxon>Pseudomonadaceae</taxon>
        <taxon>Pseudomonas</taxon>
    </lineage>
</organism>
<dbReference type="OrthoDB" id="9810734at2"/>
<dbReference type="AlphaFoldDB" id="A0A1I0EQW3"/>
<dbReference type="FunFam" id="3.40.50.720:FF:000047">
    <property type="entry name" value="NADP-dependent L-serine/L-allo-threonine dehydrogenase"/>
    <property type="match status" value="1"/>
</dbReference>
<proteinExistence type="inferred from homology"/>
<dbReference type="Gene3D" id="3.40.50.720">
    <property type="entry name" value="NAD(P)-binding Rossmann-like Domain"/>
    <property type="match status" value="1"/>
</dbReference>
<evidence type="ECO:0000313" key="5">
    <source>
        <dbReference type="Proteomes" id="UP000182332"/>
    </source>
</evidence>
<reference evidence="4 5" key="1">
    <citation type="submission" date="2016-10" db="EMBL/GenBank/DDBJ databases">
        <authorList>
            <person name="de Groot N.N."/>
        </authorList>
    </citation>
    <scope>NUCLEOTIDE SEQUENCE [LARGE SCALE GENOMIC DNA]</scope>
    <source>
        <strain evidence="4 5">DSM 11363</strain>
    </source>
</reference>
<name>A0A1I0EQW3_9PSED</name>
<dbReference type="PRINTS" id="PR00081">
    <property type="entry name" value="GDHRDH"/>
</dbReference>
<dbReference type="Pfam" id="PF00106">
    <property type="entry name" value="adh_short"/>
    <property type="match status" value="1"/>
</dbReference>
<sequence length="249" mass="26306">MNTNYLDKKTAIVTGASSGIGAATARALAAQGVNVVAAALDEKALAALVGELRGLGFEASSFVTDVTDAEQTRALAQFAKDTYGSVDILVNNAGLMLFSNWVDLVTQDWNAMIDVNIKGYLNTIAAALPFMLEQKSGQILNMDSVAGHQVGPGAGVYSATKFFVQAMTESMRKELGVHHGIRVNTVSPGVINTGWADKVTDPAGRKAAQALNEIAIAPEDISRAVIYALNQPANVTVNDLIISPTRQDW</sequence>
<dbReference type="EMBL" id="FOHW01000014">
    <property type="protein sequence ID" value="SET47708.1"/>
    <property type="molecule type" value="Genomic_DNA"/>
</dbReference>
<dbReference type="GO" id="GO:0016616">
    <property type="term" value="F:oxidoreductase activity, acting on the CH-OH group of donors, NAD or NADP as acceptor"/>
    <property type="evidence" value="ECO:0007669"/>
    <property type="project" value="UniProtKB-ARBA"/>
</dbReference>
<dbReference type="PRINTS" id="PR00080">
    <property type="entry name" value="SDRFAMILY"/>
</dbReference>
<protein>
    <submittedName>
        <fullName evidence="4">NADP-dependent 3-hydroxy acid dehydrogenase YdfG</fullName>
    </submittedName>
</protein>
<evidence type="ECO:0000256" key="2">
    <source>
        <dbReference type="ARBA" id="ARBA00023002"/>
    </source>
</evidence>
<dbReference type="RefSeq" id="WP_074889710.1">
    <property type="nucleotide sequence ID" value="NZ_FOHW01000014.1"/>
</dbReference>